<feature type="transmembrane region" description="Helical" evidence="5">
    <location>
        <begin position="220"/>
        <end position="241"/>
    </location>
</feature>
<feature type="transmembrane region" description="Helical" evidence="5">
    <location>
        <begin position="195"/>
        <end position="214"/>
    </location>
</feature>
<evidence type="ECO:0000256" key="5">
    <source>
        <dbReference type="SAM" id="Phobius"/>
    </source>
</evidence>
<dbReference type="Proteomes" id="UP000522333">
    <property type="component" value="Unassembled WGS sequence"/>
</dbReference>
<dbReference type="Pfam" id="PF01694">
    <property type="entry name" value="Rhomboid"/>
    <property type="match status" value="1"/>
</dbReference>
<feature type="domain" description="Peptidase S54 rhomboid" evidence="6">
    <location>
        <begin position="155"/>
        <end position="286"/>
    </location>
</feature>
<name>A0A848CHN6_9BACT</name>
<keyword evidence="7" id="KW-0645">Protease</keyword>
<feature type="transmembrane region" description="Helical" evidence="5">
    <location>
        <begin position="301"/>
        <end position="319"/>
    </location>
</feature>
<dbReference type="InterPro" id="IPR022764">
    <property type="entry name" value="Peptidase_S54_rhomboid_dom"/>
</dbReference>
<dbReference type="GO" id="GO:0006508">
    <property type="term" value="P:proteolysis"/>
    <property type="evidence" value="ECO:0007669"/>
    <property type="project" value="UniProtKB-KW"/>
</dbReference>
<evidence type="ECO:0000259" key="6">
    <source>
        <dbReference type="Pfam" id="PF01694"/>
    </source>
</evidence>
<dbReference type="PANTHER" id="PTHR43066:SF5">
    <property type="entry name" value="RHOMBOID-LIKE PROTEIN 11, CHLOROPLASTIC-RELATED"/>
    <property type="match status" value="1"/>
</dbReference>
<keyword evidence="2 5" id="KW-0812">Transmembrane</keyword>
<reference evidence="7 8" key="1">
    <citation type="submission" date="2020-04" db="EMBL/GenBank/DDBJ databases">
        <authorList>
            <person name="Hitch T.C.A."/>
            <person name="Wylensek D."/>
            <person name="Clavel T."/>
        </authorList>
    </citation>
    <scope>NUCLEOTIDE SEQUENCE [LARGE SCALE GENOMIC DNA]</scope>
    <source>
        <strain evidence="7 8">PG-251-APC-1</strain>
    </source>
</reference>
<dbReference type="PANTHER" id="PTHR43066">
    <property type="entry name" value="RHOMBOID-RELATED PROTEIN"/>
    <property type="match status" value="1"/>
</dbReference>
<dbReference type="AlphaFoldDB" id="A0A848CHN6"/>
<keyword evidence="3 5" id="KW-1133">Transmembrane helix</keyword>
<evidence type="ECO:0000313" key="7">
    <source>
        <dbReference type="EMBL" id="NME52389.1"/>
    </source>
</evidence>
<evidence type="ECO:0000256" key="4">
    <source>
        <dbReference type="ARBA" id="ARBA00023136"/>
    </source>
</evidence>
<comment type="caution">
    <text evidence="7">The sequence shown here is derived from an EMBL/GenBank/DDBJ whole genome shotgun (WGS) entry which is preliminary data.</text>
</comment>
<dbReference type="GO" id="GO:0016020">
    <property type="term" value="C:membrane"/>
    <property type="evidence" value="ECO:0007669"/>
    <property type="project" value="UniProtKB-SubCell"/>
</dbReference>
<gene>
    <name evidence="7" type="ORF">HF854_07585</name>
</gene>
<protein>
    <submittedName>
        <fullName evidence="7">Rhomboid family intramembrane serine protease</fullName>
    </submittedName>
</protein>
<dbReference type="InterPro" id="IPR035952">
    <property type="entry name" value="Rhomboid-like_sf"/>
</dbReference>
<dbReference type="RefSeq" id="WP_168935753.1">
    <property type="nucleotide sequence ID" value="NZ_JABAFY010000025.1"/>
</dbReference>
<evidence type="ECO:0000313" key="8">
    <source>
        <dbReference type="Proteomes" id="UP000522333"/>
    </source>
</evidence>
<evidence type="ECO:0000256" key="3">
    <source>
        <dbReference type="ARBA" id="ARBA00022989"/>
    </source>
</evidence>
<evidence type="ECO:0000256" key="2">
    <source>
        <dbReference type="ARBA" id="ARBA00022692"/>
    </source>
</evidence>
<keyword evidence="7" id="KW-0378">Hydrolase</keyword>
<evidence type="ECO:0000256" key="1">
    <source>
        <dbReference type="ARBA" id="ARBA00004141"/>
    </source>
</evidence>
<organism evidence="7 8">
    <name type="scientific">Desulfovibrio piger</name>
    <dbReference type="NCBI Taxonomy" id="901"/>
    <lineage>
        <taxon>Bacteria</taxon>
        <taxon>Pseudomonadati</taxon>
        <taxon>Thermodesulfobacteriota</taxon>
        <taxon>Desulfovibrionia</taxon>
        <taxon>Desulfovibrionales</taxon>
        <taxon>Desulfovibrionaceae</taxon>
        <taxon>Desulfovibrio</taxon>
    </lineage>
</organism>
<dbReference type="GO" id="GO:0004252">
    <property type="term" value="F:serine-type endopeptidase activity"/>
    <property type="evidence" value="ECO:0007669"/>
    <property type="project" value="InterPro"/>
</dbReference>
<dbReference type="SUPFAM" id="SSF144091">
    <property type="entry name" value="Rhomboid-like"/>
    <property type="match status" value="1"/>
</dbReference>
<sequence>MKPRLLRLPAPFAGYWHAQRRPRPLPFHWRSLTGPEGITSYNQRQEMILVLSACGLPHQLWRFRQKEYIYVPALLEGLARQELQHFHAEKQRPPALRGLPPALHARCWLAALPLLLLVLWHGLRSGWWPLPDGLPLPMGWEQAGALDNVRLRIYGEWQRLFTALTLHADAAHLGGNVLLGGIMLPLLARLTGPGRALLLTVLGGGLGNLLTVALRREFVLSLGFSTAVFAAIGALAGYMVLHHESKRYLPLAAGVGILAMWGMGEGNVDYLAHICGLVAGMALGFWEALRTRRRWPGLPQWLSALLALLLPVLAWIQAFQQG</sequence>
<comment type="subcellular location">
    <subcellularLocation>
        <location evidence="1">Membrane</location>
        <topology evidence="1">Multi-pass membrane protein</topology>
    </subcellularLocation>
</comment>
<proteinExistence type="predicted"/>
<keyword evidence="4 5" id="KW-0472">Membrane</keyword>
<accession>A0A848CHN6</accession>
<feature type="transmembrane region" description="Helical" evidence="5">
    <location>
        <begin position="270"/>
        <end position="289"/>
    </location>
</feature>
<dbReference type="EMBL" id="JABAFY010000025">
    <property type="protein sequence ID" value="NME52389.1"/>
    <property type="molecule type" value="Genomic_DNA"/>
</dbReference>
<dbReference type="Gene3D" id="1.20.1540.10">
    <property type="entry name" value="Rhomboid-like"/>
    <property type="match status" value="1"/>
</dbReference>